<dbReference type="PATRIC" id="fig|547043.19.peg.1585"/>
<sequence length="339" mass="38121">MSFKHVIGNIFPDSVVNSLRQIKSSLILRKEYNLQAKRFNRTFSREWSTGLMQVQTRIIFLTHQIEKGLGHREFRYGFGAHVFKALGPELAKLETADSDYLDNPVYRECMSAVHEYIARHEAAGKDISEQRRYLGAEHWERAKQATDENGGSIVVAAAEKADNAQKTFIELAENRHSLREYSARPVAEEEIVKAVKLATRAPSACNRQPARVLLISDAHQIAEVLKLQGGVRGYALPPQLLLVTAKTSVFMGPNERNQGFIDGGLFSMMLLMSLEAYGLASCPLHAMLDGKTETKMREILSVPDDEIFVMFIEVGHFPESVRTPQSTRLPMESIFKKAL</sequence>
<proteinExistence type="predicted"/>
<protein>
    <submittedName>
        <fullName evidence="5">Nitroreductase family protein</fullName>
    </submittedName>
</protein>
<dbReference type="RefSeq" id="WP_004221138.1">
    <property type="nucleotide sequence ID" value="NZ_ABXX02000002.1"/>
</dbReference>
<evidence type="ECO:0000313" key="5">
    <source>
        <dbReference type="EMBL" id="EEG71302.1"/>
    </source>
</evidence>
<feature type="domain" description="Nitroreductase" evidence="4">
    <location>
        <begin position="173"/>
        <end position="226"/>
    </location>
</feature>
<reference evidence="5 6" key="2">
    <citation type="submission" date="2009-02" db="EMBL/GenBank/DDBJ databases">
        <authorList>
            <person name="Fulton L."/>
            <person name="Clifton S."/>
            <person name="Fulton B."/>
            <person name="Xu J."/>
            <person name="Minx P."/>
            <person name="Pepin K.H."/>
            <person name="Johnson M."/>
            <person name="Bhonagiri V."/>
            <person name="Nash W.E."/>
            <person name="Mardis E.R."/>
            <person name="Wilson R.K."/>
        </authorList>
    </citation>
    <scope>NUCLEOTIDE SEQUENCE [LARGE SCALE GENOMIC DNA]</scope>
    <source>
        <strain evidence="5 6">DSM 20438</strain>
    </source>
</reference>
<dbReference type="eggNOG" id="COG0778">
    <property type="taxonomic scope" value="Bacteria"/>
</dbReference>
<dbReference type="Proteomes" id="UP000003875">
    <property type="component" value="Unassembled WGS sequence"/>
</dbReference>
<dbReference type="InterPro" id="IPR050627">
    <property type="entry name" value="Nitroreductase/BluB"/>
</dbReference>
<dbReference type="EMBL" id="ABXX02000002">
    <property type="protein sequence ID" value="EEG71302.1"/>
    <property type="molecule type" value="Genomic_DNA"/>
</dbReference>
<keyword evidence="3" id="KW-0560">Oxidoreductase</keyword>
<gene>
    <name evidence="5" type="ORF">BIFPSEUDO_03272</name>
</gene>
<evidence type="ECO:0000259" key="4">
    <source>
        <dbReference type="Pfam" id="PF00881"/>
    </source>
</evidence>
<reference evidence="5 6" key="1">
    <citation type="submission" date="2009-02" db="EMBL/GenBank/DDBJ databases">
        <title>Draft genome sequence of Bifidobacterium pseudocatenulatum (DSM 20438).</title>
        <authorList>
            <person name="Sudarsanam P."/>
            <person name="Ley R."/>
            <person name="Guruge J."/>
            <person name="Turnbaugh P.J."/>
            <person name="Mahowald M."/>
            <person name="Liep D."/>
            <person name="Gordon J."/>
        </authorList>
    </citation>
    <scope>NUCLEOTIDE SEQUENCE [LARGE SCALE GENOMIC DNA]</scope>
    <source>
        <strain evidence="5 6">DSM 20438</strain>
    </source>
</reference>
<dbReference type="KEGG" id="bpsc:BBPC_1520"/>
<accession>C0BRK8</accession>
<name>C0BRK8_BIFPS</name>
<comment type="caution">
    <text evidence="5">The sequence shown here is derived from an EMBL/GenBank/DDBJ whole genome shotgun (WGS) entry which is preliminary data.</text>
</comment>
<dbReference type="PANTHER" id="PTHR23026:SF90">
    <property type="entry name" value="IODOTYROSINE DEIODINASE 1"/>
    <property type="match status" value="1"/>
</dbReference>
<evidence type="ECO:0000256" key="3">
    <source>
        <dbReference type="ARBA" id="ARBA00023002"/>
    </source>
</evidence>
<dbReference type="GO" id="GO:0016491">
    <property type="term" value="F:oxidoreductase activity"/>
    <property type="evidence" value="ECO:0007669"/>
    <property type="project" value="UniProtKB-KW"/>
</dbReference>
<dbReference type="GeneID" id="45599995"/>
<evidence type="ECO:0000256" key="1">
    <source>
        <dbReference type="ARBA" id="ARBA00022630"/>
    </source>
</evidence>
<dbReference type="SUPFAM" id="SSF55469">
    <property type="entry name" value="FMN-dependent nitroreductase-like"/>
    <property type="match status" value="1"/>
</dbReference>
<dbReference type="Gene3D" id="3.40.109.10">
    <property type="entry name" value="NADH Oxidase"/>
    <property type="match status" value="1"/>
</dbReference>
<dbReference type="InterPro" id="IPR000415">
    <property type="entry name" value="Nitroreductase-like"/>
</dbReference>
<evidence type="ECO:0000256" key="2">
    <source>
        <dbReference type="ARBA" id="ARBA00022643"/>
    </source>
</evidence>
<dbReference type="Pfam" id="PF00881">
    <property type="entry name" value="Nitroreductase"/>
    <property type="match status" value="1"/>
</dbReference>
<keyword evidence="1" id="KW-0285">Flavoprotein</keyword>
<organism evidence="5 6">
    <name type="scientific">Bifidobacterium pseudocatenulatum DSM 20438 = JCM 1200 = LMG 10505</name>
    <dbReference type="NCBI Taxonomy" id="547043"/>
    <lineage>
        <taxon>Bacteria</taxon>
        <taxon>Bacillati</taxon>
        <taxon>Actinomycetota</taxon>
        <taxon>Actinomycetes</taxon>
        <taxon>Bifidobacteriales</taxon>
        <taxon>Bifidobacteriaceae</taxon>
        <taxon>Bifidobacterium</taxon>
    </lineage>
</organism>
<dbReference type="PANTHER" id="PTHR23026">
    <property type="entry name" value="NADPH NITROREDUCTASE"/>
    <property type="match status" value="1"/>
</dbReference>
<evidence type="ECO:0000313" key="6">
    <source>
        <dbReference type="Proteomes" id="UP000003875"/>
    </source>
</evidence>
<dbReference type="InterPro" id="IPR029479">
    <property type="entry name" value="Nitroreductase"/>
</dbReference>
<dbReference type="AlphaFoldDB" id="C0BRK8"/>
<keyword evidence="2" id="KW-0288">FMN</keyword>